<accession>A0A1H7UTV2</accession>
<evidence type="ECO:0000256" key="1">
    <source>
        <dbReference type="SAM" id="MobiDB-lite"/>
    </source>
</evidence>
<protein>
    <recommendedName>
        <fullName evidence="4">DUF4238 domain-containing protein</fullName>
    </recommendedName>
</protein>
<dbReference type="EMBL" id="FOAD01000014">
    <property type="protein sequence ID" value="SEM00274.1"/>
    <property type="molecule type" value="Genomic_DNA"/>
</dbReference>
<evidence type="ECO:0000313" key="2">
    <source>
        <dbReference type="EMBL" id="SEM00274.1"/>
    </source>
</evidence>
<dbReference type="Proteomes" id="UP000183894">
    <property type="component" value="Unassembled WGS sequence"/>
</dbReference>
<name>A0A1H7UTV2_HALLR</name>
<gene>
    <name evidence="2" type="ORF">SAMN04488691_11432</name>
</gene>
<reference evidence="2 3" key="1">
    <citation type="submission" date="2016-10" db="EMBL/GenBank/DDBJ databases">
        <authorList>
            <person name="de Groot N.N."/>
        </authorList>
    </citation>
    <scope>NUCLEOTIDE SEQUENCE [LARGE SCALE GENOMIC DNA]</scope>
    <source>
        <strain evidence="2 3">CDM_5</strain>
    </source>
</reference>
<sequence length="293" mass="34256">MRDEKVSQHYVPRLHLRRFSTKPDGDSVYCFDKQNKRSFETSVRNTATENFFYDPKTELEPEMEEFLENLEGRVTNPYDKIVENESLSVLSEDEKEAVAEFLGVQMIRTRGERSSIQGMIEGIEEQVGRENMAGELKEEIDETKKEDTLREMQNDLIKEAGGQFGDMLMELDWHLFLNDSDLPYYTSDFPVVRHNELDFGPYGELGLMNRGVQVYFPLTPWVMLAIIETSAYPDMPEVWEKNNRDNVVFQRDLQVTRSNRFVYSCKDDFDQAEERIEDSPIVAEPLSKRQNVE</sequence>
<proteinExistence type="predicted"/>
<feature type="region of interest" description="Disordered" evidence="1">
    <location>
        <begin position="274"/>
        <end position="293"/>
    </location>
</feature>
<dbReference type="AlphaFoldDB" id="A0A1H7UTV2"/>
<evidence type="ECO:0000313" key="3">
    <source>
        <dbReference type="Proteomes" id="UP000183894"/>
    </source>
</evidence>
<organism evidence="2 3">
    <name type="scientific">Haloferax larsenii</name>
    <dbReference type="NCBI Taxonomy" id="302484"/>
    <lineage>
        <taxon>Archaea</taxon>
        <taxon>Methanobacteriati</taxon>
        <taxon>Methanobacteriota</taxon>
        <taxon>Stenosarchaea group</taxon>
        <taxon>Halobacteria</taxon>
        <taxon>Halobacteriales</taxon>
        <taxon>Haloferacaceae</taxon>
        <taxon>Haloferax</taxon>
    </lineage>
</organism>
<evidence type="ECO:0008006" key="4">
    <source>
        <dbReference type="Google" id="ProtNLM"/>
    </source>
</evidence>
<dbReference type="OrthoDB" id="275776at2157"/>
<dbReference type="RefSeq" id="WP_074796610.1">
    <property type="nucleotide sequence ID" value="NZ_FOAD01000014.1"/>
</dbReference>
<dbReference type="Pfam" id="PF14022">
    <property type="entry name" value="DUF4238"/>
    <property type="match status" value="1"/>
</dbReference>
<dbReference type="InterPro" id="IPR025332">
    <property type="entry name" value="DUF4238"/>
</dbReference>